<keyword evidence="3" id="KW-0786">Thiamine pyrophosphate</keyword>
<comment type="similarity">
    <text evidence="2">Belongs to the transketolase family.</text>
</comment>
<dbReference type="InterPro" id="IPR029061">
    <property type="entry name" value="THDP-binding"/>
</dbReference>
<dbReference type="SMART" id="SM00861">
    <property type="entry name" value="Transket_pyr"/>
    <property type="match status" value="1"/>
</dbReference>
<evidence type="ECO:0000259" key="4">
    <source>
        <dbReference type="SMART" id="SM00861"/>
    </source>
</evidence>
<evidence type="ECO:0000313" key="6">
    <source>
        <dbReference type="Proteomes" id="UP000672602"/>
    </source>
</evidence>
<sequence>MRNAFADELTKLGQEDPRVVMLSGDIGNKLFDKFKDAQPDRFFNCGVAEQNMMGVAAGMAMNGMRPVAYTITPFITTRCLEQIRTDAAYHEVPVTIVAVGAGLSYAGLGPTHHACEDISFLRSIPNMVVMAPGDAWEVRAALRAILRQDRPVYMRMGKKGEPVIHSGPIEDFEIGKAITIEDGSDVCLLSTGNMLPEALEAGRLLGEQGISTRVVSFHTVKPLDEACLADAFQRFQRVVTIEEHSVIGGLGAAVAEWAVDTGVDARKLMRIGTPDKFFKKSGEQEFARECLGLTGHQIAERVCATVEQRTSAVS</sequence>
<dbReference type="RefSeq" id="WP_210680196.1">
    <property type="nucleotide sequence ID" value="NZ_JAGMWN010000001.1"/>
</dbReference>
<dbReference type="InterPro" id="IPR009014">
    <property type="entry name" value="Transketo_C/PFOR_II"/>
</dbReference>
<comment type="caution">
    <text evidence="5">The sequence shown here is derived from an EMBL/GenBank/DDBJ whole genome shotgun (WGS) entry which is preliminary data.</text>
</comment>
<dbReference type="InterPro" id="IPR005475">
    <property type="entry name" value="Transketolase-like_Pyr-bd"/>
</dbReference>
<feature type="domain" description="Transketolase-like pyrimidine-binding" evidence="4">
    <location>
        <begin position="1"/>
        <end position="163"/>
    </location>
</feature>
<evidence type="ECO:0000256" key="3">
    <source>
        <dbReference type="ARBA" id="ARBA00023052"/>
    </source>
</evidence>
<dbReference type="Pfam" id="PF02779">
    <property type="entry name" value="Transket_pyr"/>
    <property type="match status" value="1"/>
</dbReference>
<keyword evidence="6" id="KW-1185">Reference proteome</keyword>
<dbReference type="Pfam" id="PF02780">
    <property type="entry name" value="Transketolase_C"/>
    <property type="match status" value="1"/>
</dbReference>
<dbReference type="InterPro" id="IPR051157">
    <property type="entry name" value="PDH/Transketolase"/>
</dbReference>
<comment type="cofactor">
    <cofactor evidence="1">
        <name>thiamine diphosphate</name>
        <dbReference type="ChEBI" id="CHEBI:58937"/>
    </cofactor>
</comment>
<dbReference type="SUPFAM" id="SSF52518">
    <property type="entry name" value="Thiamin diphosphate-binding fold (THDP-binding)"/>
    <property type="match status" value="1"/>
</dbReference>
<dbReference type="EMBL" id="JAGMWN010000001">
    <property type="protein sequence ID" value="MBP5855617.1"/>
    <property type="molecule type" value="Genomic_DNA"/>
</dbReference>
<dbReference type="Proteomes" id="UP000672602">
    <property type="component" value="Unassembled WGS sequence"/>
</dbReference>
<dbReference type="SUPFAM" id="SSF52922">
    <property type="entry name" value="TK C-terminal domain-like"/>
    <property type="match status" value="1"/>
</dbReference>
<dbReference type="InterPro" id="IPR033248">
    <property type="entry name" value="Transketolase_C"/>
</dbReference>
<evidence type="ECO:0000256" key="1">
    <source>
        <dbReference type="ARBA" id="ARBA00001964"/>
    </source>
</evidence>
<dbReference type="PANTHER" id="PTHR43825:SF5">
    <property type="entry name" value="HYPOTHETICAL TRANSKETOLASE FAMILY PROTEIN"/>
    <property type="match status" value="1"/>
</dbReference>
<protein>
    <submittedName>
        <fullName evidence="5">Transketolase</fullName>
    </submittedName>
</protein>
<proteinExistence type="inferred from homology"/>
<accession>A0A8J7RVT7</accession>
<dbReference type="FunFam" id="3.40.50.970:FF:000129">
    <property type="entry name" value="Transketolase"/>
    <property type="match status" value="1"/>
</dbReference>
<dbReference type="Gene3D" id="3.40.50.970">
    <property type="match status" value="1"/>
</dbReference>
<evidence type="ECO:0000313" key="5">
    <source>
        <dbReference type="EMBL" id="MBP5855617.1"/>
    </source>
</evidence>
<reference evidence="5" key="1">
    <citation type="submission" date="2021-04" db="EMBL/GenBank/DDBJ databases">
        <authorList>
            <person name="Zhang D.-C."/>
        </authorList>
    </citation>
    <scope>NUCLEOTIDE SEQUENCE</scope>
    <source>
        <strain evidence="5">CGMCC 1.15697</strain>
    </source>
</reference>
<name>A0A8J7RVT7_9PROT</name>
<dbReference type="PANTHER" id="PTHR43825">
    <property type="entry name" value="PYRUVATE DEHYDROGENASE E1 COMPONENT"/>
    <property type="match status" value="1"/>
</dbReference>
<evidence type="ECO:0000256" key="2">
    <source>
        <dbReference type="ARBA" id="ARBA00007131"/>
    </source>
</evidence>
<organism evidence="5 6">
    <name type="scientific">Marivibrio halodurans</name>
    <dbReference type="NCBI Taxonomy" id="2039722"/>
    <lineage>
        <taxon>Bacteria</taxon>
        <taxon>Pseudomonadati</taxon>
        <taxon>Pseudomonadota</taxon>
        <taxon>Alphaproteobacteria</taxon>
        <taxon>Rhodospirillales</taxon>
        <taxon>Rhodospirillaceae</taxon>
        <taxon>Marivibrio</taxon>
    </lineage>
</organism>
<dbReference type="AlphaFoldDB" id="A0A8J7RVT7"/>
<dbReference type="Gene3D" id="3.40.50.920">
    <property type="match status" value="1"/>
</dbReference>
<gene>
    <name evidence="5" type="ORF">KAJ83_01245</name>
</gene>
<dbReference type="CDD" id="cd07033">
    <property type="entry name" value="TPP_PYR_DXS_TK_like"/>
    <property type="match status" value="1"/>
</dbReference>